<feature type="compositionally biased region" description="Low complexity" evidence="2">
    <location>
        <begin position="479"/>
        <end position="510"/>
    </location>
</feature>
<feature type="coiled-coil region" evidence="1">
    <location>
        <begin position="345"/>
        <end position="376"/>
    </location>
</feature>
<protein>
    <recommendedName>
        <fullName evidence="7">DUF1750-domain-containing protein</fullName>
    </recommendedName>
</protein>
<dbReference type="Proteomes" id="UP001345013">
    <property type="component" value="Unassembled WGS sequence"/>
</dbReference>
<dbReference type="InterPro" id="IPR013859">
    <property type="entry name" value="Ssr4_N"/>
</dbReference>
<organism evidence="5 6">
    <name type="scientific">Lithohypha guttulata</name>
    <dbReference type="NCBI Taxonomy" id="1690604"/>
    <lineage>
        <taxon>Eukaryota</taxon>
        <taxon>Fungi</taxon>
        <taxon>Dikarya</taxon>
        <taxon>Ascomycota</taxon>
        <taxon>Pezizomycotina</taxon>
        <taxon>Eurotiomycetes</taxon>
        <taxon>Chaetothyriomycetidae</taxon>
        <taxon>Chaetothyriales</taxon>
        <taxon>Trichomeriaceae</taxon>
        <taxon>Lithohypha</taxon>
    </lineage>
</organism>
<feature type="domain" description="SWI/SNF and RSC complexes subunit Ssr4 N-terminal" evidence="3">
    <location>
        <begin position="20"/>
        <end position="224"/>
    </location>
</feature>
<evidence type="ECO:0008006" key="7">
    <source>
        <dbReference type="Google" id="ProtNLM"/>
    </source>
</evidence>
<evidence type="ECO:0000256" key="1">
    <source>
        <dbReference type="SAM" id="Coils"/>
    </source>
</evidence>
<keyword evidence="6" id="KW-1185">Reference proteome</keyword>
<dbReference type="Pfam" id="PF20497">
    <property type="entry name" value="SWI-SNF_Ssr4_C"/>
    <property type="match status" value="2"/>
</dbReference>
<feature type="compositionally biased region" description="Basic and acidic residues" evidence="2">
    <location>
        <begin position="668"/>
        <end position="677"/>
    </location>
</feature>
<keyword evidence="1" id="KW-0175">Coiled coil</keyword>
<evidence type="ECO:0000313" key="6">
    <source>
        <dbReference type="Proteomes" id="UP001345013"/>
    </source>
</evidence>
<comment type="caution">
    <text evidence="5">The sequence shown here is derived from an EMBL/GenBank/DDBJ whole genome shotgun (WGS) entry which is preliminary data.</text>
</comment>
<proteinExistence type="predicted"/>
<feature type="compositionally biased region" description="Polar residues" evidence="2">
    <location>
        <begin position="609"/>
        <end position="629"/>
    </location>
</feature>
<evidence type="ECO:0000313" key="5">
    <source>
        <dbReference type="EMBL" id="KAK5096050.1"/>
    </source>
</evidence>
<evidence type="ECO:0000259" key="3">
    <source>
        <dbReference type="Pfam" id="PF08549"/>
    </source>
</evidence>
<dbReference type="Pfam" id="PF08549">
    <property type="entry name" value="SWI-SNF_Ssr4_N"/>
    <property type="match status" value="1"/>
</dbReference>
<dbReference type="EMBL" id="JAVRRG010000024">
    <property type="protein sequence ID" value="KAK5096050.1"/>
    <property type="molecule type" value="Genomic_DNA"/>
</dbReference>
<name>A0ABR0KGW8_9EURO</name>
<evidence type="ECO:0000259" key="4">
    <source>
        <dbReference type="Pfam" id="PF20497"/>
    </source>
</evidence>
<dbReference type="InterPro" id="IPR046464">
    <property type="entry name" value="SWI-SNF_Ssr4_C"/>
</dbReference>
<sequence>MDSRQLKDPAAGVPMQLASAVLTKAILPHFHLVSKHKYPMLTNPSPDTLVTYLLEAPKIMREMSPVQWQFLDAPPDGSIFLAWQPTEYLQMNFASDGYVWSDAEQPFNSDVRGYTLQMLWLRAGYRPGTEAMTIHSRRRYRLLPNANNQQQQVGMPSPDPSLWLVHYSKASARDQHPAASLQMLPHVTQQFQQRQMIQRSGQLPRKEFMFADRSSWPIIQLPAGLGRSTSSGQLAGGQGHRRGQSLAHEATIEEEEDVSRGDVLDFVTPREISRMRYEQHHEWMEEVLESPYATKQIIPSELGLGRKGALESFTNGFFTAPTSTTHDPVDGKVGKLDPAKADEFTKHANAKLEEMQADLERMKQQHIRRMEKLRRTTDLGAAERKLRNMNVADDSYKDIAAQVQNLVGRKIEPVSKVACVSKGGLQDIKPAVPEPQQQLYEQNINPPAQHQAQTQAQNNQQQQQQYQQRQAQPQPPQQYPQQQQQQQAQVQSAQPQQQPQSTQPAQSQAPNNTEATRQDLTPAPTDLTPVVPKPPEIPDQEDANIENNDALDNSDDVDMGDLRDQDLPIGDGSGDNGDWDMVNDQETSQENQEPADNQQGSDEVGDGQPRSSDQGQMQRSIPSGNNTPGNDFDMVNDFDTNMDTAGDALADYNPDDDLNLDDSAFGDAFHHTEQEMS</sequence>
<feature type="domain" description="SWI/SNF and RSC complexes subunit Ssr4 C-terminal" evidence="4">
    <location>
        <begin position="395"/>
        <end position="676"/>
    </location>
</feature>
<evidence type="ECO:0000256" key="2">
    <source>
        <dbReference type="SAM" id="MobiDB-lite"/>
    </source>
</evidence>
<feature type="compositionally biased region" description="Polar residues" evidence="2">
    <location>
        <begin position="584"/>
        <end position="601"/>
    </location>
</feature>
<reference evidence="5 6" key="1">
    <citation type="submission" date="2023-08" db="EMBL/GenBank/DDBJ databases">
        <title>Black Yeasts Isolated from many extreme environments.</title>
        <authorList>
            <person name="Coleine C."/>
            <person name="Stajich J.E."/>
            <person name="Selbmann L."/>
        </authorList>
    </citation>
    <scope>NUCLEOTIDE SEQUENCE [LARGE SCALE GENOMIC DNA]</scope>
    <source>
        <strain evidence="5 6">CCFEE 5885</strain>
    </source>
</reference>
<accession>A0ABR0KGW8</accession>
<gene>
    <name evidence="5" type="ORF">LTR24_002749</name>
</gene>
<feature type="region of interest" description="Disordered" evidence="2">
    <location>
        <begin position="447"/>
        <end position="677"/>
    </location>
</feature>
<feature type="compositionally biased region" description="Low complexity" evidence="2">
    <location>
        <begin position="447"/>
        <end position="472"/>
    </location>
</feature>
<feature type="domain" description="SWI/SNF and RSC complexes subunit Ssr4 C-terminal" evidence="4">
    <location>
        <begin position="252"/>
        <end position="390"/>
    </location>
</feature>
<feature type="region of interest" description="Disordered" evidence="2">
    <location>
        <begin position="227"/>
        <end position="259"/>
    </location>
</feature>